<dbReference type="PANTHER" id="PTHR46525:SF2">
    <property type="entry name" value="EMB|CAB72159.1"/>
    <property type="match status" value="1"/>
</dbReference>
<dbReference type="InterPro" id="IPR007608">
    <property type="entry name" value="Senescence_reg_S40"/>
</dbReference>
<evidence type="ECO:0008006" key="3">
    <source>
        <dbReference type="Google" id="ProtNLM"/>
    </source>
</evidence>
<proteinExistence type="evidence at transcript level"/>
<dbReference type="PANTHER" id="PTHR46525">
    <property type="entry name" value="EMB|CAB72159.1"/>
    <property type="match status" value="1"/>
</dbReference>
<protein>
    <recommendedName>
        <fullName evidence="3">Senescence regulator</fullName>
    </recommendedName>
</protein>
<evidence type="ECO:0000256" key="1">
    <source>
        <dbReference type="ARBA" id="ARBA00034773"/>
    </source>
</evidence>
<comment type="similarity">
    <text evidence="1">Belongs to the senescence regulator S40 family.</text>
</comment>
<dbReference type="AlphaFoldDB" id="B8LNK4"/>
<sequence length="183" mass="20509">MIKNLLVTGSNRMDRFLGSASPRSSGNMNELWEEDLWPVDTEEDDLESVQDRKDDNSGRGKFVIHSTGICGSPRMITRVGGSSSDAGLRHHHQSAPVNVPDWSKILGVDHRKDQNPYAVDVDMAADEEEEEEEERLPPHEYLAREHARCRISTPSSVLEGVGLKGRDMSRVRNAVWRQTGFLG</sequence>
<dbReference type="OMA" id="GKFVIHS"/>
<evidence type="ECO:0000313" key="2">
    <source>
        <dbReference type="EMBL" id="ABR17234.1"/>
    </source>
</evidence>
<organism evidence="2">
    <name type="scientific">Picea sitchensis</name>
    <name type="common">Sitka spruce</name>
    <name type="synonym">Pinus sitchensis</name>
    <dbReference type="NCBI Taxonomy" id="3332"/>
    <lineage>
        <taxon>Eukaryota</taxon>
        <taxon>Viridiplantae</taxon>
        <taxon>Streptophyta</taxon>
        <taxon>Embryophyta</taxon>
        <taxon>Tracheophyta</taxon>
        <taxon>Spermatophyta</taxon>
        <taxon>Pinopsida</taxon>
        <taxon>Pinidae</taxon>
        <taxon>Conifers I</taxon>
        <taxon>Pinales</taxon>
        <taxon>Pinaceae</taxon>
        <taxon>Picea</taxon>
    </lineage>
</organism>
<dbReference type="GO" id="GO:0010150">
    <property type="term" value="P:leaf senescence"/>
    <property type="evidence" value="ECO:0007669"/>
    <property type="project" value="UniProtKB-ARBA"/>
</dbReference>
<name>B8LNK4_PICSI</name>
<dbReference type="EMBL" id="EF677410">
    <property type="protein sequence ID" value="ABR17234.1"/>
    <property type="molecule type" value="mRNA"/>
</dbReference>
<reference evidence="2" key="1">
    <citation type="submission" date="2007-06" db="EMBL/GenBank/DDBJ databases">
        <title>Full length cDNA sequences from Sitka Spruce (Picea sitchensis).</title>
        <authorList>
            <person name="Ralph S.G."/>
            <person name="Chun H.E."/>
            <person name="Liao N."/>
            <person name="Ali J."/>
            <person name="Reid K."/>
            <person name="Kolosova N."/>
            <person name="Cooper N."/>
            <person name="Cullis C."/>
            <person name="Jancsik S."/>
            <person name="Moore R."/>
            <person name="Mayo M."/>
            <person name="Wagner S."/>
            <person name="Holt R.A."/>
            <person name="Jones S.J.M."/>
            <person name="Marra M.A."/>
            <person name="Ritland C.E."/>
            <person name="Ritland K."/>
            <person name="Bohlmann J."/>
        </authorList>
    </citation>
    <scope>NUCLEOTIDE SEQUENCE</scope>
    <source>
        <tissue evidence="2">Green portion of the leader tissue</tissue>
    </source>
</reference>
<dbReference type="Pfam" id="PF04520">
    <property type="entry name" value="Senescence_reg"/>
    <property type="match status" value="1"/>
</dbReference>
<accession>B8LNK4</accession>